<feature type="domain" description="PAS" evidence="11">
    <location>
        <begin position="630"/>
        <end position="700"/>
    </location>
</feature>
<dbReference type="InterPro" id="IPR005467">
    <property type="entry name" value="His_kinase_dom"/>
</dbReference>
<dbReference type="EMBL" id="DSBW01000113">
    <property type="protein sequence ID" value="HED31022.1"/>
    <property type="molecule type" value="Genomic_DNA"/>
</dbReference>
<dbReference type="Proteomes" id="UP000886335">
    <property type="component" value="Unassembled WGS sequence"/>
</dbReference>
<feature type="domain" description="PAC" evidence="12">
    <location>
        <begin position="827"/>
        <end position="878"/>
    </location>
</feature>
<dbReference type="Gene3D" id="3.30.450.40">
    <property type="match status" value="2"/>
</dbReference>
<dbReference type="InterPro" id="IPR000014">
    <property type="entry name" value="PAS"/>
</dbReference>
<name>A0A831SSL0_PROAE</name>
<keyword evidence="7" id="KW-0175">Coiled coil</keyword>
<dbReference type="InterPro" id="IPR003661">
    <property type="entry name" value="HisK_dim/P_dom"/>
</dbReference>
<dbReference type="PANTHER" id="PTHR43304:SF1">
    <property type="entry name" value="PAC DOMAIN-CONTAINING PROTEIN"/>
    <property type="match status" value="1"/>
</dbReference>
<dbReference type="InterPro" id="IPR001789">
    <property type="entry name" value="Sig_transdc_resp-reg_receiver"/>
</dbReference>
<dbReference type="SMART" id="SM00387">
    <property type="entry name" value="HATPase_c"/>
    <property type="match status" value="1"/>
</dbReference>
<dbReference type="Gene3D" id="3.30.450.20">
    <property type="entry name" value="PAS domain"/>
    <property type="match status" value="5"/>
</dbReference>
<dbReference type="InterPro" id="IPR029016">
    <property type="entry name" value="GAF-like_dom_sf"/>
</dbReference>
<dbReference type="InterPro" id="IPR011006">
    <property type="entry name" value="CheY-like_superfamily"/>
</dbReference>
<dbReference type="SUPFAM" id="SSF47384">
    <property type="entry name" value="Homodimeric domain of signal transducing histidine kinase"/>
    <property type="match status" value="1"/>
</dbReference>
<sequence length="1400" mass="158295">MEPDTSSLPPEKYEHMKSSGEEKCITPDDNQLLQSFQRLSMVVEGTAAGSWDWNIRSGELVINERWAEITGYRLDELAPASIELWKRLCHPDDLERSNTLLQEHFQGKTALYEMELRMRHKDGSWVWVLDRGKVFERDSQGNPLRMVGSHQDIFARKKAEEELENERKLFTSGPVCMFRWASTPGWPVEYVSSNIEDLLGYRAEDLMHGNLTYEQIIHPEDREFIVDEVGYYTRQQVPFFEQEYRLVKADGSAIWIYDHTVVHRDPDGRIVHLQGYILDYTSKKESETYLRQRLEFEHLIATISNRFINLALDEIDPVIDDLLRLIGKHVEADRSYIFQFYDNDTLMDNTHEWRADGIEPQIEILKGIPADISEWWMERVRSNEIIHIPDVADIPDEEAALRDILQQQDIKSLMVIPLVSNNRSFGYIGFDAVQKHRSWHPETISVLQLAGGMIASALKRKETETALEAELDLALRLSASDSLQQTLQLCLDTAISISRMDCGGIYLIDPADNCLKLEVHSGLPESFIQHTAYFPPDHHHMQTVLTGRPLYRSLLHEPESPDDTLMRDEGLKAVAILPVTYKGSVIACMNIASHTLNHVPESSRKGVESVISHIGAAFMQARHEEQVNETRLNFETLFNSLDDYLFIVDRQGRVVGTNEAVRNALDYTPEEVAGKPVLEFHPADQHEKARKNIESMLQGSSDVCMVPLVTRKGEQIPVETKVSPGIWNHQPVLFGISRNITELRKAEKALRENEQRFRELTEMLPQPVFESDTGTTITYANRTALELFGYTSGELTGSFSLCNLTESASHHLIRKSLGNLLKGTKRESTEVHALKKSGDKFPAILYSTPIIHDGRVTGFRATFFDMTRHREIEEARREAELKKRVIEKYRNMLHNIPGIVYTTSRSGHMDFLLSPKVVDITGYKASEIMDMEHGWASIVHPEDLGRYRTTRLQRSSRPRQLTISYRITAKNGQVKWLEDHSSLLEKSTESHLAADGIILDITDRITAETEKNELEGQLRQAQRLETIGTLAGGIAHDFNNILTPIMGYAEMLEMMIGDQDQGTEYIKEIRKASERAKHLVEQILTFSRMDESRQGTINLATVIDEALKLLRPSIPVTIDIIADIDTHAGFITGDASQMHQVIVNLCTNAYQAMEASGGQLTISLKETIPSAEFVRIHPSLAEQPYAVLKISDTGKGMDKKTIQHIFEPFFTTKPVNKGTGLGLSVVHGIITRHGGTIVVDSVLSKGSIFSIYLPKAEELHEPEENPDKSEKTGSKREASVLLVDDEEANAMMLGRMLTLSGYHVTPETSALAALRKIQGNPGGFDLLITDLTMPEMTGITLAAEARQARPDLPVLMITGHGNDQTLMQAVNLDDIQYVLRKPVQLETLQNTIEKILSMHK</sequence>
<dbReference type="SMART" id="SM00065">
    <property type="entry name" value="GAF"/>
    <property type="match status" value="2"/>
</dbReference>
<dbReference type="Gene3D" id="3.40.50.2300">
    <property type="match status" value="1"/>
</dbReference>
<feature type="domain" description="Histidine kinase" evidence="9">
    <location>
        <begin position="1033"/>
        <end position="1257"/>
    </location>
</feature>
<gene>
    <name evidence="13" type="ORF">ENN50_04925</name>
</gene>
<dbReference type="Pfam" id="PF00512">
    <property type="entry name" value="HisKA"/>
    <property type="match status" value="1"/>
</dbReference>
<dbReference type="CDD" id="cd00130">
    <property type="entry name" value="PAS"/>
    <property type="match status" value="5"/>
</dbReference>
<feature type="modified residue" description="4-aspartylphosphate" evidence="6">
    <location>
        <position position="1330"/>
    </location>
</feature>
<dbReference type="NCBIfam" id="TIGR00229">
    <property type="entry name" value="sensory_box"/>
    <property type="match status" value="5"/>
</dbReference>
<feature type="domain" description="Response regulatory" evidence="10">
    <location>
        <begin position="1279"/>
        <end position="1396"/>
    </location>
</feature>
<dbReference type="InterPro" id="IPR035965">
    <property type="entry name" value="PAS-like_dom_sf"/>
</dbReference>
<dbReference type="InterPro" id="IPR036890">
    <property type="entry name" value="HATPase_C_sf"/>
</dbReference>
<feature type="region of interest" description="Disordered" evidence="8">
    <location>
        <begin position="1259"/>
        <end position="1278"/>
    </location>
</feature>
<evidence type="ECO:0000259" key="11">
    <source>
        <dbReference type="PROSITE" id="PS50112"/>
    </source>
</evidence>
<feature type="compositionally biased region" description="Basic and acidic residues" evidence="8">
    <location>
        <begin position="11"/>
        <end position="23"/>
    </location>
</feature>
<feature type="domain" description="PAC" evidence="12">
    <location>
        <begin position="961"/>
        <end position="1013"/>
    </location>
</feature>
<keyword evidence="3 6" id="KW-0597">Phosphoprotein</keyword>
<dbReference type="SUPFAM" id="SSF55781">
    <property type="entry name" value="GAF domain-like"/>
    <property type="match status" value="2"/>
</dbReference>
<dbReference type="PROSITE" id="PS50113">
    <property type="entry name" value="PAC"/>
    <property type="match status" value="4"/>
</dbReference>
<keyword evidence="5" id="KW-0418">Kinase</keyword>
<evidence type="ECO:0000256" key="6">
    <source>
        <dbReference type="PROSITE-ProRule" id="PRU00169"/>
    </source>
</evidence>
<dbReference type="InterPro" id="IPR036097">
    <property type="entry name" value="HisK_dim/P_sf"/>
</dbReference>
<feature type="domain" description="PAC" evidence="12">
    <location>
        <begin position="112"/>
        <end position="165"/>
    </location>
</feature>
<evidence type="ECO:0000256" key="5">
    <source>
        <dbReference type="ARBA" id="ARBA00022777"/>
    </source>
</evidence>
<feature type="domain" description="PAS" evidence="11">
    <location>
        <begin position="885"/>
        <end position="959"/>
    </location>
</feature>
<evidence type="ECO:0000256" key="2">
    <source>
        <dbReference type="ARBA" id="ARBA00012438"/>
    </source>
</evidence>
<evidence type="ECO:0000256" key="7">
    <source>
        <dbReference type="SAM" id="Coils"/>
    </source>
</evidence>
<dbReference type="InterPro" id="IPR003018">
    <property type="entry name" value="GAF"/>
</dbReference>
<dbReference type="SMART" id="SM00388">
    <property type="entry name" value="HisKA"/>
    <property type="match status" value="1"/>
</dbReference>
<dbReference type="Pfam" id="PF13185">
    <property type="entry name" value="GAF_2"/>
    <property type="match status" value="1"/>
</dbReference>
<organism evidence="13">
    <name type="scientific">Prosthecochloris aestuarii</name>
    <dbReference type="NCBI Taxonomy" id="1102"/>
    <lineage>
        <taxon>Bacteria</taxon>
        <taxon>Pseudomonadati</taxon>
        <taxon>Chlorobiota</taxon>
        <taxon>Chlorobiia</taxon>
        <taxon>Chlorobiales</taxon>
        <taxon>Chlorobiaceae</taxon>
        <taxon>Prosthecochloris</taxon>
    </lineage>
</organism>
<dbReference type="InterPro" id="IPR000700">
    <property type="entry name" value="PAS-assoc_C"/>
</dbReference>
<dbReference type="PROSITE" id="PS50110">
    <property type="entry name" value="RESPONSE_REGULATORY"/>
    <property type="match status" value="1"/>
</dbReference>
<dbReference type="PRINTS" id="PR00344">
    <property type="entry name" value="BCTRLSENSOR"/>
</dbReference>
<evidence type="ECO:0000259" key="12">
    <source>
        <dbReference type="PROSITE" id="PS50113"/>
    </source>
</evidence>
<dbReference type="SUPFAM" id="SSF55874">
    <property type="entry name" value="ATPase domain of HSP90 chaperone/DNA topoisomerase II/histidine kinase"/>
    <property type="match status" value="1"/>
</dbReference>
<dbReference type="InterPro" id="IPR052162">
    <property type="entry name" value="Sensor_kinase/Photoreceptor"/>
</dbReference>
<dbReference type="InterPro" id="IPR004358">
    <property type="entry name" value="Sig_transdc_His_kin-like_C"/>
</dbReference>
<dbReference type="SMART" id="SM00091">
    <property type="entry name" value="PAS"/>
    <property type="match status" value="5"/>
</dbReference>
<evidence type="ECO:0000256" key="8">
    <source>
        <dbReference type="SAM" id="MobiDB-lite"/>
    </source>
</evidence>
<evidence type="ECO:0000259" key="9">
    <source>
        <dbReference type="PROSITE" id="PS50109"/>
    </source>
</evidence>
<feature type="domain" description="PAS" evidence="11">
    <location>
        <begin position="753"/>
        <end position="824"/>
    </location>
</feature>
<feature type="domain" description="PAS" evidence="11">
    <location>
        <begin position="188"/>
        <end position="236"/>
    </location>
</feature>
<evidence type="ECO:0000259" key="10">
    <source>
        <dbReference type="PROSITE" id="PS50110"/>
    </source>
</evidence>
<evidence type="ECO:0000256" key="3">
    <source>
        <dbReference type="ARBA" id="ARBA00022553"/>
    </source>
</evidence>
<dbReference type="SUPFAM" id="SSF55785">
    <property type="entry name" value="PYP-like sensor domain (PAS domain)"/>
    <property type="match status" value="5"/>
</dbReference>
<dbReference type="PANTHER" id="PTHR43304">
    <property type="entry name" value="PHYTOCHROME-LIKE PROTEIN CPH1"/>
    <property type="match status" value="1"/>
</dbReference>
<dbReference type="Pfam" id="PF08447">
    <property type="entry name" value="PAS_3"/>
    <property type="match status" value="3"/>
</dbReference>
<dbReference type="PROSITE" id="PS50112">
    <property type="entry name" value="PAS"/>
    <property type="match status" value="5"/>
</dbReference>
<dbReference type="InterPro" id="IPR001610">
    <property type="entry name" value="PAC"/>
</dbReference>
<protein>
    <recommendedName>
        <fullName evidence="2">histidine kinase</fullName>
        <ecNumber evidence="2">2.7.13.3</ecNumber>
    </recommendedName>
</protein>
<dbReference type="Pfam" id="PF02518">
    <property type="entry name" value="HATPase_c"/>
    <property type="match status" value="1"/>
</dbReference>
<accession>A0A831SSL0</accession>
<feature type="domain" description="PAC" evidence="12">
    <location>
        <begin position="240"/>
        <end position="292"/>
    </location>
</feature>
<dbReference type="PROSITE" id="PS50109">
    <property type="entry name" value="HIS_KIN"/>
    <property type="match status" value="1"/>
</dbReference>
<dbReference type="InterPro" id="IPR003594">
    <property type="entry name" value="HATPase_dom"/>
</dbReference>
<dbReference type="InterPro" id="IPR013655">
    <property type="entry name" value="PAS_fold_3"/>
</dbReference>
<dbReference type="Gene3D" id="3.30.565.10">
    <property type="entry name" value="Histidine kinase-like ATPase, C-terminal domain"/>
    <property type="match status" value="1"/>
</dbReference>
<evidence type="ECO:0000313" key="13">
    <source>
        <dbReference type="EMBL" id="HED31022.1"/>
    </source>
</evidence>
<dbReference type="SMART" id="SM00448">
    <property type="entry name" value="REC"/>
    <property type="match status" value="1"/>
</dbReference>
<evidence type="ECO:0000256" key="1">
    <source>
        <dbReference type="ARBA" id="ARBA00000085"/>
    </source>
</evidence>
<comment type="catalytic activity">
    <reaction evidence="1">
        <text>ATP + protein L-histidine = ADP + protein N-phospho-L-histidine.</text>
        <dbReference type="EC" id="2.7.13.3"/>
    </reaction>
</comment>
<dbReference type="SUPFAM" id="SSF52172">
    <property type="entry name" value="CheY-like"/>
    <property type="match status" value="1"/>
</dbReference>
<dbReference type="Gene3D" id="1.10.287.130">
    <property type="match status" value="1"/>
</dbReference>
<comment type="caution">
    <text evidence="13">The sequence shown here is derived from an EMBL/GenBank/DDBJ whole genome shotgun (WGS) entry which is preliminary data.</text>
</comment>
<keyword evidence="4" id="KW-0808">Transferase</keyword>
<dbReference type="EC" id="2.7.13.3" evidence="2"/>
<dbReference type="CDD" id="cd00082">
    <property type="entry name" value="HisKA"/>
    <property type="match status" value="1"/>
</dbReference>
<reference evidence="13" key="1">
    <citation type="journal article" date="2020" name="mSystems">
        <title>Genome- and Community-Level Interaction Insights into Carbon Utilization and Element Cycling Functions of Hydrothermarchaeota in Hydrothermal Sediment.</title>
        <authorList>
            <person name="Zhou Z."/>
            <person name="Liu Y."/>
            <person name="Xu W."/>
            <person name="Pan J."/>
            <person name="Luo Z.H."/>
            <person name="Li M."/>
        </authorList>
    </citation>
    <scope>NUCLEOTIDE SEQUENCE [LARGE SCALE GENOMIC DNA]</scope>
    <source>
        <strain evidence="13">SpSt-1181</strain>
    </source>
</reference>
<dbReference type="Pfam" id="PF13426">
    <property type="entry name" value="PAS_9"/>
    <property type="match status" value="2"/>
</dbReference>
<proteinExistence type="predicted"/>
<feature type="coiled-coil region" evidence="7">
    <location>
        <begin position="736"/>
        <end position="763"/>
    </location>
</feature>
<dbReference type="GO" id="GO:0000155">
    <property type="term" value="F:phosphorelay sensor kinase activity"/>
    <property type="evidence" value="ECO:0007669"/>
    <property type="project" value="InterPro"/>
</dbReference>
<feature type="domain" description="PAS" evidence="11">
    <location>
        <begin position="35"/>
        <end position="108"/>
    </location>
</feature>
<dbReference type="Pfam" id="PF01590">
    <property type="entry name" value="GAF"/>
    <property type="match status" value="1"/>
</dbReference>
<evidence type="ECO:0000256" key="4">
    <source>
        <dbReference type="ARBA" id="ARBA00022679"/>
    </source>
</evidence>
<dbReference type="Pfam" id="PF00072">
    <property type="entry name" value="Response_reg"/>
    <property type="match status" value="1"/>
</dbReference>
<feature type="region of interest" description="Disordered" evidence="8">
    <location>
        <begin position="1"/>
        <end position="23"/>
    </location>
</feature>
<dbReference type="SMART" id="SM00086">
    <property type="entry name" value="PAC"/>
    <property type="match status" value="5"/>
</dbReference>